<dbReference type="InterPro" id="IPR001431">
    <property type="entry name" value="Pept_M16_Zn_BS"/>
</dbReference>
<accession>A0A815LSH4</accession>
<organism evidence="12 15">
    <name type="scientific">Adineta steineri</name>
    <dbReference type="NCBI Taxonomy" id="433720"/>
    <lineage>
        <taxon>Eukaryota</taxon>
        <taxon>Metazoa</taxon>
        <taxon>Spiralia</taxon>
        <taxon>Gnathifera</taxon>
        <taxon>Rotifera</taxon>
        <taxon>Eurotatoria</taxon>
        <taxon>Bdelloidea</taxon>
        <taxon>Adinetida</taxon>
        <taxon>Adinetidae</taxon>
        <taxon>Adineta</taxon>
    </lineage>
</organism>
<comment type="similarity">
    <text evidence="1 7">Belongs to the peptidase M16 family.</text>
</comment>
<evidence type="ECO:0000256" key="3">
    <source>
        <dbReference type="ARBA" id="ARBA00022723"/>
    </source>
</evidence>
<dbReference type="EMBL" id="CAJNOM010001771">
    <property type="protein sequence ID" value="CAF1618597.1"/>
    <property type="molecule type" value="Genomic_DNA"/>
</dbReference>
<dbReference type="GO" id="GO:0043171">
    <property type="term" value="P:peptide catabolic process"/>
    <property type="evidence" value="ECO:0007669"/>
    <property type="project" value="TreeGrafter"/>
</dbReference>
<feature type="domain" description="Peptidase M16 C-terminal" evidence="9">
    <location>
        <begin position="199"/>
        <end position="377"/>
    </location>
</feature>
<dbReference type="SUPFAM" id="SSF63411">
    <property type="entry name" value="LuxS/MPP-like metallohydrolase"/>
    <property type="match status" value="4"/>
</dbReference>
<evidence type="ECO:0008006" key="16">
    <source>
        <dbReference type="Google" id="ProtNLM"/>
    </source>
</evidence>
<evidence type="ECO:0000313" key="15">
    <source>
        <dbReference type="Proteomes" id="UP000663877"/>
    </source>
</evidence>
<dbReference type="InterPro" id="IPR011765">
    <property type="entry name" value="Pept_M16_N"/>
</dbReference>
<evidence type="ECO:0000256" key="7">
    <source>
        <dbReference type="RuleBase" id="RU004447"/>
    </source>
</evidence>
<dbReference type="EMBL" id="CAJNOI010001445">
    <property type="protein sequence ID" value="CAF1414158.1"/>
    <property type="molecule type" value="Genomic_DNA"/>
</dbReference>
<keyword evidence="4" id="KW-0378">Hydrolase</keyword>
<evidence type="ECO:0000259" key="11">
    <source>
        <dbReference type="Pfam" id="PF22456"/>
    </source>
</evidence>
<dbReference type="InterPro" id="IPR050626">
    <property type="entry name" value="Peptidase_M16"/>
</dbReference>
<evidence type="ECO:0000313" key="12">
    <source>
        <dbReference type="EMBL" id="CAF1414158.1"/>
    </source>
</evidence>
<dbReference type="InterPro" id="IPR054734">
    <property type="entry name" value="PqqF-like_C_4"/>
</dbReference>
<comment type="caution">
    <text evidence="12">The sequence shown here is derived from an EMBL/GenBank/DDBJ whole genome shotgun (WGS) entry which is preliminary data.</text>
</comment>
<dbReference type="InterPro" id="IPR007863">
    <property type="entry name" value="Peptidase_M16_C"/>
</dbReference>
<dbReference type="Pfam" id="PF00675">
    <property type="entry name" value="Peptidase_M16"/>
    <property type="match status" value="1"/>
</dbReference>
<dbReference type="AlphaFoldDB" id="A0A815LSH4"/>
<sequence length="1058" mass="123225">MSSVDSTIIRIVDNIKKSDSDSWNYRGLELSNEMLVVLISHPNIDKAAAALDVSIGNLADPRDAPGIAHFLEHMLFMGSSKYPGEDEYSKLIKGNGGYFNAFTSGDHTNYYFDINPSLLPEALDIFAQFFISPLFSASSIDREIEAVNSEYEGNLSDDGWRVYQLEKSTSDPQHPYSGFAIGNSQSLRTTPKQRGIDIRQVLLDFHKAEYSSNRMSLAVLGNQSLDELQSLVKKSFNDVPNKKLERVKYPVDPYGESKRKTICYVVPVKEYRYLTINWVIPDHKDVYYCNPESYLSHLIGHEGDGSLLSYLKKVGLATELVSGEKNAAPGFNFFYVYLELTIEGLGRWEEIIYIVYQYIAMLRKEEPKKWIFNECKNLKAMHFQFREKEPANDFVSSLARQMRDYPLTECLSGDYEMREFRPDLIIEELNEYLIPSKMRVFLASKEFTSIATEKEKWFGTQYKQEHLPKELIKRCEKLINPSSTSRDHFMPFSCIRIQRKKKPRTTRVKRSERHKLIPELHLPKPNEFIPTDFQLFSKEKQSARSQLPIKIKENEFCRLFYGEDTFYRLPKAYLYFELRNPLGNIDPLHSNMNTLYVELVKDSLTEIVYPAQLGGLHYELSALNYGIQLTVHGFNHRIKQLLETIIDRMVNIKVKGSLQNFHRDDPYEMARYGVRYLIAEHQWDKDELLSCIDSITAHDLDSFIIRMLTRFFTNSLMYGNLTKDHALEYMNLIEQKFQEKRFYQPLFPGMWFNQRGLILPEGCNYAYKMLNDAHKIYAIEIYLQCFQQTLENNALLELFSHVVHERCFDQLRTKEQLGYIVSSGACRSLGGVQGFAVIVQSARKLDHVNQRIEIFIDSIRDYILNMPDDVFKKQREGYMVKKVEIPKKMHSQGNDFWNEITSHQFCFDRPQLEVEIIKSLERTDLLRFYDHYISLNSIHRRKLSVHVNPSAIALQGTDDKKTIINEENELVAITNEENTETIIAEAVEHTVKLTKQPLIIDTITDKDSKEKENIISEKQINLPKEEWIDNVHVWKSKLLCYPLAPSYEKIDIPVLYKL</sequence>
<evidence type="ECO:0000313" key="13">
    <source>
        <dbReference type="EMBL" id="CAF1618597.1"/>
    </source>
</evidence>
<evidence type="ECO:0000256" key="6">
    <source>
        <dbReference type="ARBA" id="ARBA00023049"/>
    </source>
</evidence>
<dbReference type="Proteomes" id="UP000663877">
    <property type="component" value="Unassembled WGS sequence"/>
</dbReference>
<evidence type="ECO:0000259" key="9">
    <source>
        <dbReference type="Pfam" id="PF05193"/>
    </source>
</evidence>
<dbReference type="PANTHER" id="PTHR43690">
    <property type="entry name" value="NARDILYSIN"/>
    <property type="match status" value="1"/>
</dbReference>
<dbReference type="Pfam" id="PF16187">
    <property type="entry name" value="Peptidase_M16_M"/>
    <property type="match status" value="1"/>
</dbReference>
<dbReference type="FunFam" id="3.30.830.10:FF:000004">
    <property type="entry name" value="Putative insulin-degrading enzyme"/>
    <property type="match status" value="1"/>
</dbReference>
<keyword evidence="2" id="KW-0645">Protease</keyword>
<evidence type="ECO:0000256" key="4">
    <source>
        <dbReference type="ARBA" id="ARBA00022801"/>
    </source>
</evidence>
<keyword evidence="6" id="KW-0482">Metalloprotease</keyword>
<dbReference type="Pfam" id="PF22456">
    <property type="entry name" value="PqqF-like_C_4"/>
    <property type="match status" value="1"/>
</dbReference>
<dbReference type="FunFam" id="3.30.830.10:FF:000005">
    <property type="entry name" value="nardilysin isoform X1"/>
    <property type="match status" value="1"/>
</dbReference>
<keyword evidence="14" id="KW-1185">Reference proteome</keyword>
<dbReference type="Proteomes" id="UP000663832">
    <property type="component" value="Unassembled WGS sequence"/>
</dbReference>
<reference evidence="12" key="1">
    <citation type="submission" date="2021-02" db="EMBL/GenBank/DDBJ databases">
        <authorList>
            <person name="Nowell W R."/>
        </authorList>
    </citation>
    <scope>NUCLEOTIDE SEQUENCE</scope>
</reference>
<evidence type="ECO:0000256" key="2">
    <source>
        <dbReference type="ARBA" id="ARBA00022670"/>
    </source>
</evidence>
<dbReference type="GO" id="GO:0005829">
    <property type="term" value="C:cytosol"/>
    <property type="evidence" value="ECO:0007669"/>
    <property type="project" value="TreeGrafter"/>
</dbReference>
<keyword evidence="5" id="KW-0862">Zinc</keyword>
<dbReference type="GO" id="GO:0051603">
    <property type="term" value="P:proteolysis involved in protein catabolic process"/>
    <property type="evidence" value="ECO:0007669"/>
    <property type="project" value="TreeGrafter"/>
</dbReference>
<keyword evidence="3" id="KW-0479">Metal-binding</keyword>
<dbReference type="Pfam" id="PF05193">
    <property type="entry name" value="Peptidase_M16_C"/>
    <property type="match status" value="1"/>
</dbReference>
<dbReference type="Gene3D" id="3.30.830.10">
    <property type="entry name" value="Metalloenzyme, LuxS/M16 peptidase-like"/>
    <property type="match status" value="4"/>
</dbReference>
<evidence type="ECO:0000313" key="14">
    <source>
        <dbReference type="Proteomes" id="UP000663832"/>
    </source>
</evidence>
<dbReference type="GO" id="GO:0005739">
    <property type="term" value="C:mitochondrion"/>
    <property type="evidence" value="ECO:0007669"/>
    <property type="project" value="TreeGrafter"/>
</dbReference>
<dbReference type="OrthoDB" id="952271at2759"/>
<gene>
    <name evidence="12" type="ORF">BJG266_LOCUS38386</name>
    <name evidence="13" type="ORF">QVE165_LOCUS55267</name>
</gene>
<feature type="domain" description="Coenzyme PQQ synthesis protein F-like C-terminal lobe" evidence="11">
    <location>
        <begin position="798"/>
        <end position="897"/>
    </location>
</feature>
<evidence type="ECO:0000259" key="10">
    <source>
        <dbReference type="Pfam" id="PF16187"/>
    </source>
</evidence>
<feature type="domain" description="Peptidase M16 N-terminal" evidence="8">
    <location>
        <begin position="36"/>
        <end position="172"/>
    </location>
</feature>
<dbReference type="PANTHER" id="PTHR43690:SF18">
    <property type="entry name" value="INSULIN-DEGRADING ENZYME-RELATED"/>
    <property type="match status" value="1"/>
</dbReference>
<proteinExistence type="inferred from homology"/>
<evidence type="ECO:0000256" key="1">
    <source>
        <dbReference type="ARBA" id="ARBA00007261"/>
    </source>
</evidence>
<name>A0A815LSH4_9BILA</name>
<evidence type="ECO:0000256" key="5">
    <source>
        <dbReference type="ARBA" id="ARBA00022833"/>
    </source>
</evidence>
<dbReference type="InterPro" id="IPR011249">
    <property type="entry name" value="Metalloenz_LuxS/M16"/>
</dbReference>
<dbReference type="GO" id="GO:0004222">
    <property type="term" value="F:metalloendopeptidase activity"/>
    <property type="evidence" value="ECO:0007669"/>
    <property type="project" value="InterPro"/>
</dbReference>
<dbReference type="GO" id="GO:0046872">
    <property type="term" value="F:metal ion binding"/>
    <property type="evidence" value="ECO:0007669"/>
    <property type="project" value="UniProtKB-KW"/>
</dbReference>
<dbReference type="PROSITE" id="PS00143">
    <property type="entry name" value="INSULINASE"/>
    <property type="match status" value="1"/>
</dbReference>
<feature type="domain" description="Peptidase M16 middle/third" evidence="10">
    <location>
        <begin position="383"/>
        <end position="690"/>
    </location>
</feature>
<evidence type="ECO:0000259" key="8">
    <source>
        <dbReference type="Pfam" id="PF00675"/>
    </source>
</evidence>
<protein>
    <recommendedName>
        <fullName evidence="16">Insulin-degrading enzyme</fullName>
    </recommendedName>
</protein>
<dbReference type="InterPro" id="IPR032632">
    <property type="entry name" value="Peptidase_M16_M"/>
</dbReference>